<dbReference type="Proteomes" id="UP001222325">
    <property type="component" value="Unassembled WGS sequence"/>
</dbReference>
<feature type="domain" description="Dienelactone hydrolase" evidence="1">
    <location>
        <begin position="27"/>
        <end position="228"/>
    </location>
</feature>
<accession>A0AAD6U9M2</accession>
<dbReference type="InterPro" id="IPR002925">
    <property type="entry name" value="Dienelactn_hydro"/>
</dbReference>
<evidence type="ECO:0000313" key="2">
    <source>
        <dbReference type="EMBL" id="KAJ7095898.1"/>
    </source>
</evidence>
<dbReference type="PANTHER" id="PTHR17630:SF44">
    <property type="entry name" value="PROTEIN AIM2"/>
    <property type="match status" value="1"/>
</dbReference>
<dbReference type="AlphaFoldDB" id="A0AAD6U9M2"/>
<keyword evidence="3" id="KW-1185">Reference proteome</keyword>
<proteinExistence type="predicted"/>
<organism evidence="2 3">
    <name type="scientific">Mycena belliarum</name>
    <dbReference type="NCBI Taxonomy" id="1033014"/>
    <lineage>
        <taxon>Eukaryota</taxon>
        <taxon>Fungi</taxon>
        <taxon>Dikarya</taxon>
        <taxon>Basidiomycota</taxon>
        <taxon>Agaricomycotina</taxon>
        <taxon>Agaricomycetes</taxon>
        <taxon>Agaricomycetidae</taxon>
        <taxon>Agaricales</taxon>
        <taxon>Marasmiineae</taxon>
        <taxon>Mycenaceae</taxon>
        <taxon>Mycena</taxon>
    </lineage>
</organism>
<dbReference type="PANTHER" id="PTHR17630">
    <property type="entry name" value="DIENELACTONE HYDROLASE"/>
    <property type="match status" value="1"/>
</dbReference>
<keyword evidence="2" id="KW-0378">Hydrolase</keyword>
<dbReference type="EMBL" id="JARJCN010000012">
    <property type="protein sequence ID" value="KAJ7095898.1"/>
    <property type="molecule type" value="Genomic_DNA"/>
</dbReference>
<gene>
    <name evidence="2" type="ORF">B0H15DRAFT_921183</name>
</gene>
<dbReference type="InterPro" id="IPR029058">
    <property type="entry name" value="AB_hydrolase_fold"/>
</dbReference>
<reference evidence="2" key="1">
    <citation type="submission" date="2023-03" db="EMBL/GenBank/DDBJ databases">
        <title>Massive genome expansion in bonnet fungi (Mycena s.s.) driven by repeated elements and novel gene families across ecological guilds.</title>
        <authorList>
            <consortium name="Lawrence Berkeley National Laboratory"/>
            <person name="Harder C.B."/>
            <person name="Miyauchi S."/>
            <person name="Viragh M."/>
            <person name="Kuo A."/>
            <person name="Thoen E."/>
            <person name="Andreopoulos B."/>
            <person name="Lu D."/>
            <person name="Skrede I."/>
            <person name="Drula E."/>
            <person name="Henrissat B."/>
            <person name="Morin E."/>
            <person name="Kohler A."/>
            <person name="Barry K."/>
            <person name="LaButti K."/>
            <person name="Morin E."/>
            <person name="Salamov A."/>
            <person name="Lipzen A."/>
            <person name="Mereny Z."/>
            <person name="Hegedus B."/>
            <person name="Baldrian P."/>
            <person name="Stursova M."/>
            <person name="Weitz H."/>
            <person name="Taylor A."/>
            <person name="Grigoriev I.V."/>
            <person name="Nagy L.G."/>
            <person name="Martin F."/>
            <person name="Kauserud H."/>
        </authorList>
    </citation>
    <scope>NUCLEOTIDE SEQUENCE</scope>
    <source>
        <strain evidence="2">CBHHK173m</strain>
    </source>
</reference>
<comment type="caution">
    <text evidence="2">The sequence shown here is derived from an EMBL/GenBank/DDBJ whole genome shotgun (WGS) entry which is preliminary data.</text>
</comment>
<dbReference type="Gene3D" id="3.40.50.1820">
    <property type="entry name" value="alpha/beta hydrolase"/>
    <property type="match status" value="1"/>
</dbReference>
<dbReference type="SUPFAM" id="SSF53474">
    <property type="entry name" value="alpha/beta-Hydrolases"/>
    <property type="match status" value="1"/>
</dbReference>
<dbReference type="Pfam" id="PF01738">
    <property type="entry name" value="DLH"/>
    <property type="match status" value="1"/>
</dbReference>
<evidence type="ECO:0000259" key="1">
    <source>
        <dbReference type="Pfam" id="PF01738"/>
    </source>
</evidence>
<name>A0AAD6U9M2_9AGAR</name>
<evidence type="ECO:0000313" key="3">
    <source>
        <dbReference type="Proteomes" id="UP001222325"/>
    </source>
</evidence>
<protein>
    <submittedName>
        <fullName evidence="2">Alpha/Beta hydrolase protein</fullName>
    </submittedName>
</protein>
<dbReference type="GO" id="GO:0016787">
    <property type="term" value="F:hydrolase activity"/>
    <property type="evidence" value="ECO:0007669"/>
    <property type="project" value="UniProtKB-KW"/>
</dbReference>
<sequence length="232" mass="25181">MSCPDCFRGAVLEGEPTGVIAQSLDGAYFASGGASNKRAIIFLTDIFGLPLKNSKILADSFAKHLGCDVWIPDLFAGALPSLIRNRPPVAAARTSSFVKKLQAEKKYERLGAIGYCFGGGVAIHLGATTDLFNSIVLAHPSPPSDAQLKAIKAPTAWACAEDDMAIKQPRLNEIEAFYESRKGKDDFVEYDIKVYKAHGFAARPNFAHPDVKEGFEKAFQQAVNWFNKTIPA</sequence>